<evidence type="ECO:0000313" key="2">
    <source>
        <dbReference type="Proteomes" id="UP000051739"/>
    </source>
</evidence>
<keyword evidence="2" id="KW-1185">Reference proteome</keyword>
<dbReference type="PATRIC" id="fig|1423749.3.peg.1235"/>
<dbReference type="Proteomes" id="UP000051739">
    <property type="component" value="Unassembled WGS sequence"/>
</dbReference>
<reference evidence="1 2" key="1">
    <citation type="journal article" date="2015" name="Genome Announc.">
        <title>Expanding the biotechnology potential of lactobacilli through comparative genomics of 213 strains and associated genera.</title>
        <authorList>
            <person name="Sun Z."/>
            <person name="Harris H.M."/>
            <person name="McCann A."/>
            <person name="Guo C."/>
            <person name="Argimon S."/>
            <person name="Zhang W."/>
            <person name="Yang X."/>
            <person name="Jeffery I.B."/>
            <person name="Cooney J.C."/>
            <person name="Kagawa T.F."/>
            <person name="Liu W."/>
            <person name="Song Y."/>
            <person name="Salvetti E."/>
            <person name="Wrobel A."/>
            <person name="Rasinkangas P."/>
            <person name="Parkhill J."/>
            <person name="Rea M.C."/>
            <person name="O'Sullivan O."/>
            <person name="Ritari J."/>
            <person name="Douillard F.P."/>
            <person name="Paul Ross R."/>
            <person name="Yang R."/>
            <person name="Briner A.E."/>
            <person name="Felis G.E."/>
            <person name="de Vos W.M."/>
            <person name="Barrangou R."/>
            <person name="Klaenhammer T.R."/>
            <person name="Caufield P.W."/>
            <person name="Cui Y."/>
            <person name="Zhang H."/>
            <person name="O'Toole P.W."/>
        </authorList>
    </citation>
    <scope>NUCLEOTIDE SEQUENCE [LARGE SCALE GENOMIC DNA]</scope>
    <source>
        <strain evidence="1 2">DSM 16045</strain>
    </source>
</reference>
<evidence type="ECO:0000313" key="1">
    <source>
        <dbReference type="EMBL" id="KRM00460.1"/>
    </source>
</evidence>
<gene>
    <name evidence="1" type="ORF">FC60_GL001208</name>
</gene>
<comment type="caution">
    <text evidence="1">The sequence shown here is derived from an EMBL/GenBank/DDBJ whole genome shotgun (WGS) entry which is preliminary data.</text>
</comment>
<evidence type="ECO:0008006" key="3">
    <source>
        <dbReference type="Google" id="ProtNLM"/>
    </source>
</evidence>
<dbReference type="EMBL" id="AZFN01000033">
    <property type="protein sequence ID" value="KRM00460.1"/>
    <property type="molecule type" value="Genomic_DNA"/>
</dbReference>
<proteinExistence type="predicted"/>
<dbReference type="SUPFAM" id="SSF46785">
    <property type="entry name" value="Winged helix' DNA-binding domain"/>
    <property type="match status" value="1"/>
</dbReference>
<name>A0A0R1VF20_9LACO</name>
<protein>
    <recommendedName>
        <fullName evidence="3">Replication-relaxation</fullName>
    </recommendedName>
</protein>
<dbReference type="InterPro" id="IPR036390">
    <property type="entry name" value="WH_DNA-bd_sf"/>
</dbReference>
<dbReference type="AlphaFoldDB" id="A0A0R1VF20"/>
<sequence length="230" mass="26839">MRKGHKGLTEKQAIILDWIDRLGVAQVGQLVKVSKIRAITIYKTVDRLKEYGFVEDSGKIKPKFYWITKAGSEYNGKINMAYRKKISNYALLRHTILVNDLIYYFMKNYEAEGTEYSLETERELMVKKRFEMVMTGSQAKRTLVPDFVITTNGHRYPIEVELTQKSGTRVDHKMEMYKAELAAGIDEMVYYFSDERLIRELIQAFINYKGLQNEVEVYDLDQVLGDDQSI</sequence>
<accession>A0A0R1VF20</accession>
<dbReference type="InterPro" id="IPR036388">
    <property type="entry name" value="WH-like_DNA-bd_sf"/>
</dbReference>
<dbReference type="RefSeq" id="WP_056937985.1">
    <property type="nucleotide sequence ID" value="NZ_AZFN01000033.1"/>
</dbReference>
<dbReference type="Gene3D" id="1.10.10.10">
    <property type="entry name" value="Winged helix-like DNA-binding domain superfamily/Winged helix DNA-binding domain"/>
    <property type="match status" value="1"/>
</dbReference>
<organism evidence="1 2">
    <name type="scientific">Limosilactobacillus gastricus DSM 16045</name>
    <dbReference type="NCBI Taxonomy" id="1423749"/>
    <lineage>
        <taxon>Bacteria</taxon>
        <taxon>Bacillati</taxon>
        <taxon>Bacillota</taxon>
        <taxon>Bacilli</taxon>
        <taxon>Lactobacillales</taxon>
        <taxon>Lactobacillaceae</taxon>
        <taxon>Limosilactobacillus</taxon>
    </lineage>
</organism>